<comment type="similarity">
    <text evidence="3 7">Belongs to the DPH1/DPH2 family. DPH2 subfamily.</text>
</comment>
<dbReference type="GO" id="GO:0090560">
    <property type="term" value="F:2-(3-amino-3-carboxypropyl)histidine synthase activity"/>
    <property type="evidence" value="ECO:0007669"/>
    <property type="project" value="InterPro"/>
</dbReference>
<dbReference type="Proteomes" id="UP000027361">
    <property type="component" value="Unassembled WGS sequence"/>
</dbReference>
<dbReference type="InterPro" id="IPR042265">
    <property type="entry name" value="DPH1/DPH2_3"/>
</dbReference>
<dbReference type="FunCoup" id="A0A066VY17">
    <property type="interactions" value="629"/>
</dbReference>
<feature type="region of interest" description="Disordered" evidence="8">
    <location>
        <begin position="414"/>
        <end position="436"/>
    </location>
</feature>
<dbReference type="Gene3D" id="3.40.50.11840">
    <property type="entry name" value="Diphthamide synthesis DPH1/DPH2 domain 1"/>
    <property type="match status" value="1"/>
</dbReference>
<dbReference type="GO" id="GO:0017183">
    <property type="term" value="P:protein histidyl modification to diphthamide"/>
    <property type="evidence" value="ECO:0007669"/>
    <property type="project" value="UniProtKB-UniPathway"/>
</dbReference>
<gene>
    <name evidence="9" type="ORF">K437DRAFT_237186</name>
</gene>
<comment type="cofactor">
    <cofactor evidence="1">
        <name>[4Fe-4S] cluster</name>
        <dbReference type="ChEBI" id="CHEBI:49883"/>
    </cofactor>
</comment>
<dbReference type="EMBL" id="JMSN01000061">
    <property type="protein sequence ID" value="KDN43420.1"/>
    <property type="molecule type" value="Genomic_DNA"/>
</dbReference>
<dbReference type="SFLD" id="SFLDS00032">
    <property type="entry name" value="Radical_SAM_3-amino-3-carboxyp"/>
    <property type="match status" value="1"/>
</dbReference>
<sequence length="541" mass="58424">MSIEELYDIRSTALKILGFDPQGDAKRRVHLRRFKSIALQFPDELLCDSVPIYWALKKALRELLQGQAIDGSGGNEPAEEPELYILADTSYGNCCVDEVASAHVSADLVVHYGHACLSLTARLPTLYVFSKLSINVDQAALSLSEKLQSAWDDEGKGKARNVALLYEVGYAHKAGHIAAALRKVPTTCGCGSTGYAPNLSTCNASPGSARYLSLPSELTVAECDIIYIGSAESLSLINLLLSHPPSTRFPRLFITYDPRAHSATARIEDGRATNRLLMRRYALVQKAKDASVVGLLVGTLGVVSYLPLLKSLRKLLTGKGSRRKVYTISVGKLNPAKLANFQEIDIFVLVACPENSLALHGTGGGSHAGKDYFKPVITPFEMVVALRSLEEGDSSSGGWTDGYELDLGRLSLRSEQDNESKAAGDWGDDGDDDDSYQRRPHFSLVTGSFVSRQTYRSNQALRQDRGNAKAIGADDALASGGIDSRTIALRQADGTLTRVLDSASPAHLEGRAWKGLERRIGLDPPAALEEGRAGIARGYAD</sequence>
<protein>
    <recommendedName>
        <fullName evidence="7">2-(3-amino-3-carboxypropyl)histidine synthase subunit 2</fullName>
    </recommendedName>
</protein>
<feature type="non-terminal residue" evidence="9">
    <location>
        <position position="541"/>
    </location>
</feature>
<organism evidence="9 10">
    <name type="scientific">Tilletiaria anomala (strain ATCC 24038 / CBS 436.72 / UBC 951)</name>
    <dbReference type="NCBI Taxonomy" id="1037660"/>
    <lineage>
        <taxon>Eukaryota</taxon>
        <taxon>Fungi</taxon>
        <taxon>Dikarya</taxon>
        <taxon>Basidiomycota</taxon>
        <taxon>Ustilaginomycotina</taxon>
        <taxon>Exobasidiomycetes</taxon>
        <taxon>Georgefischeriales</taxon>
        <taxon>Tilletiariaceae</taxon>
        <taxon>Tilletiaria</taxon>
    </lineage>
</organism>
<dbReference type="GeneID" id="25262949"/>
<evidence type="ECO:0000256" key="4">
    <source>
        <dbReference type="ARBA" id="ARBA00022723"/>
    </source>
</evidence>
<dbReference type="InterPro" id="IPR042263">
    <property type="entry name" value="DPH1/DPH2_1"/>
</dbReference>
<dbReference type="GO" id="GO:0046872">
    <property type="term" value="F:metal ion binding"/>
    <property type="evidence" value="ECO:0007669"/>
    <property type="project" value="UniProtKB-KW"/>
</dbReference>
<dbReference type="InParanoid" id="A0A066VY17"/>
<evidence type="ECO:0000256" key="1">
    <source>
        <dbReference type="ARBA" id="ARBA00001966"/>
    </source>
</evidence>
<evidence type="ECO:0000256" key="2">
    <source>
        <dbReference type="ARBA" id="ARBA00005156"/>
    </source>
</evidence>
<name>A0A066VY17_TILAU</name>
<dbReference type="NCBIfam" id="TIGR00272">
    <property type="entry name" value="DPH2"/>
    <property type="match status" value="1"/>
</dbReference>
<dbReference type="InterPro" id="IPR010014">
    <property type="entry name" value="DHP2"/>
</dbReference>
<dbReference type="OrthoDB" id="449241at2759"/>
<evidence type="ECO:0000256" key="3">
    <source>
        <dbReference type="ARBA" id="ARBA00006179"/>
    </source>
</evidence>
<dbReference type="PANTHER" id="PTHR10762:SF2">
    <property type="entry name" value="2-(3-AMINO-3-CARBOXYPROPYL)HISTIDINE SYNTHASE SUBUNIT 2"/>
    <property type="match status" value="1"/>
</dbReference>
<dbReference type="RefSeq" id="XP_013242373.1">
    <property type="nucleotide sequence ID" value="XM_013386919.1"/>
</dbReference>
<evidence type="ECO:0000313" key="10">
    <source>
        <dbReference type="Proteomes" id="UP000027361"/>
    </source>
</evidence>
<keyword evidence="5 7" id="KW-0408">Iron</keyword>
<comment type="subcellular location">
    <subcellularLocation>
        <location evidence="7">Cytoplasm</location>
    </subcellularLocation>
</comment>
<keyword evidence="10" id="KW-1185">Reference proteome</keyword>
<evidence type="ECO:0000313" key="9">
    <source>
        <dbReference type="EMBL" id="KDN43420.1"/>
    </source>
</evidence>
<keyword evidence="4 7" id="KW-0479">Metal-binding</keyword>
<dbReference type="NCBIfam" id="TIGR00322">
    <property type="entry name" value="diphth2_R"/>
    <property type="match status" value="1"/>
</dbReference>
<dbReference type="InterPro" id="IPR016435">
    <property type="entry name" value="DPH1/DPH2"/>
</dbReference>
<dbReference type="GO" id="GO:0051536">
    <property type="term" value="F:iron-sulfur cluster binding"/>
    <property type="evidence" value="ECO:0007669"/>
    <property type="project" value="UniProtKB-KW"/>
</dbReference>
<comment type="function">
    <text evidence="7">Required for the first step of diphthamide biosynthesis, a post-translational modification of histidine which occurs in elongation factor 2. DPH1 and DPH2 transfer a 3-amino-3-carboxypropyl (ACP) group from S-adenosyl-L-methionine (SAM) to a histidine residue, the reaction is assisted by a reduction system comprising DPH3 and a NADH-dependent reductase. Facilitates the reduction of the catalytic iron-sulfur cluster found in the DPH1 subunit.</text>
</comment>
<dbReference type="FunFam" id="3.40.50.11860:FF:000001">
    <property type="entry name" value="2-(3-amino-3-carboxypropyl)histidine synthase subunit 2"/>
    <property type="match status" value="1"/>
</dbReference>
<dbReference type="UniPathway" id="UPA00559"/>
<reference evidence="9 10" key="1">
    <citation type="submission" date="2014-05" db="EMBL/GenBank/DDBJ databases">
        <title>Draft genome sequence of a rare smut relative, Tilletiaria anomala UBC 951.</title>
        <authorList>
            <consortium name="DOE Joint Genome Institute"/>
            <person name="Toome M."/>
            <person name="Kuo A."/>
            <person name="Henrissat B."/>
            <person name="Lipzen A."/>
            <person name="Tritt A."/>
            <person name="Yoshinaga Y."/>
            <person name="Zane M."/>
            <person name="Barry K."/>
            <person name="Grigoriev I.V."/>
            <person name="Spatafora J.W."/>
            <person name="Aimea M.C."/>
        </authorList>
    </citation>
    <scope>NUCLEOTIDE SEQUENCE [LARGE SCALE GENOMIC DNA]</scope>
    <source>
        <strain evidence="9 10">UBC 951</strain>
    </source>
</reference>
<comment type="caution">
    <text evidence="9">The sequence shown here is derived from an EMBL/GenBank/DDBJ whole genome shotgun (WGS) entry which is preliminary data.</text>
</comment>
<dbReference type="Pfam" id="PF01866">
    <property type="entry name" value="Diphthamide_syn"/>
    <property type="match status" value="1"/>
</dbReference>
<dbReference type="STRING" id="1037660.A0A066VY17"/>
<keyword evidence="6 7" id="KW-0411">Iron-sulfur</keyword>
<dbReference type="OMA" id="QIWNENH"/>
<comment type="pathway">
    <text evidence="2 7">Protein modification; peptidyl-diphthamide biosynthesis.</text>
</comment>
<evidence type="ECO:0000256" key="5">
    <source>
        <dbReference type="ARBA" id="ARBA00023004"/>
    </source>
</evidence>
<accession>A0A066VY17</accession>
<proteinExistence type="inferred from homology"/>
<dbReference type="GO" id="GO:0005737">
    <property type="term" value="C:cytoplasm"/>
    <property type="evidence" value="ECO:0007669"/>
    <property type="project" value="UniProtKB-SubCell"/>
</dbReference>
<dbReference type="AlphaFoldDB" id="A0A066VY17"/>
<evidence type="ECO:0000256" key="8">
    <source>
        <dbReference type="SAM" id="MobiDB-lite"/>
    </source>
</evidence>
<dbReference type="PANTHER" id="PTHR10762">
    <property type="entry name" value="DIPHTHAMIDE BIOSYNTHESIS PROTEIN"/>
    <property type="match status" value="1"/>
</dbReference>
<evidence type="ECO:0000256" key="7">
    <source>
        <dbReference type="RuleBase" id="RU364133"/>
    </source>
</evidence>
<dbReference type="HOGENOM" id="CLU_015210_1_0_1"/>
<keyword evidence="7" id="KW-0963">Cytoplasm</keyword>
<dbReference type="Gene3D" id="3.40.50.11860">
    <property type="entry name" value="Diphthamide synthesis DPH1/DPH2 domain 3"/>
    <property type="match status" value="1"/>
</dbReference>
<evidence type="ECO:0000256" key="6">
    <source>
        <dbReference type="ARBA" id="ARBA00023014"/>
    </source>
</evidence>
<dbReference type="SFLD" id="SFLDG01121">
    <property type="entry name" value="Diphthamide_biosynthesis"/>
    <property type="match status" value="1"/>
</dbReference>